<dbReference type="SUPFAM" id="SSF51735">
    <property type="entry name" value="NAD(P)-binding Rossmann-fold domains"/>
    <property type="match status" value="1"/>
</dbReference>
<name>A0A3R6YT58_9LACO</name>
<dbReference type="EMBL" id="QOCR01000002">
    <property type="protein sequence ID" value="RHW51209.1"/>
    <property type="molecule type" value="Genomic_DNA"/>
</dbReference>
<dbReference type="GO" id="GO:0016491">
    <property type="term" value="F:oxidoreductase activity"/>
    <property type="evidence" value="ECO:0007669"/>
    <property type="project" value="UniProtKB-KW"/>
</dbReference>
<protein>
    <submittedName>
        <fullName evidence="5">Inositol 2-dehydrogenase</fullName>
    </submittedName>
</protein>
<evidence type="ECO:0000313" key="6">
    <source>
        <dbReference type="Proteomes" id="UP000284109"/>
    </source>
</evidence>
<evidence type="ECO:0000256" key="1">
    <source>
        <dbReference type="ARBA" id="ARBA00010928"/>
    </source>
</evidence>
<dbReference type="Gene3D" id="3.30.360.10">
    <property type="entry name" value="Dihydrodipicolinate Reductase, domain 2"/>
    <property type="match status" value="1"/>
</dbReference>
<dbReference type="OrthoDB" id="9815825at2"/>
<evidence type="ECO:0000259" key="4">
    <source>
        <dbReference type="Pfam" id="PF22725"/>
    </source>
</evidence>
<keyword evidence="6" id="KW-1185">Reference proteome</keyword>
<dbReference type="Proteomes" id="UP000284109">
    <property type="component" value="Unassembled WGS sequence"/>
</dbReference>
<evidence type="ECO:0000313" key="5">
    <source>
        <dbReference type="EMBL" id="RHW51209.1"/>
    </source>
</evidence>
<organism evidence="5 6">
    <name type="scientific">Bombilactobacillus bombi</name>
    <dbReference type="NCBI Taxonomy" id="1303590"/>
    <lineage>
        <taxon>Bacteria</taxon>
        <taxon>Bacillati</taxon>
        <taxon>Bacillota</taxon>
        <taxon>Bacilli</taxon>
        <taxon>Lactobacillales</taxon>
        <taxon>Lactobacillaceae</taxon>
        <taxon>Bombilactobacillus</taxon>
    </lineage>
</organism>
<reference evidence="5 6" key="1">
    <citation type="submission" date="2018-07" db="EMBL/GenBank/DDBJ databases">
        <title>Genome sequences of six Lactobacillus spp. isolated from bumble bee guts.</title>
        <authorList>
            <person name="Motta E.V.S."/>
            <person name="Moran N.A."/>
        </authorList>
    </citation>
    <scope>NUCLEOTIDE SEQUENCE [LARGE SCALE GENOMIC DNA]</scope>
    <source>
        <strain evidence="5 6">BI-1.1</strain>
    </source>
</reference>
<evidence type="ECO:0000259" key="3">
    <source>
        <dbReference type="Pfam" id="PF01408"/>
    </source>
</evidence>
<dbReference type="SUPFAM" id="SSF55347">
    <property type="entry name" value="Glyceraldehyde-3-phosphate dehydrogenase-like, C-terminal domain"/>
    <property type="match status" value="1"/>
</dbReference>
<feature type="domain" description="GFO/IDH/MocA-like oxidoreductase" evidence="4">
    <location>
        <begin position="134"/>
        <end position="260"/>
    </location>
</feature>
<dbReference type="Gene3D" id="3.40.50.720">
    <property type="entry name" value="NAD(P)-binding Rossmann-like Domain"/>
    <property type="match status" value="1"/>
</dbReference>
<dbReference type="InterPro" id="IPR055170">
    <property type="entry name" value="GFO_IDH_MocA-like_dom"/>
</dbReference>
<dbReference type="GO" id="GO:0000166">
    <property type="term" value="F:nucleotide binding"/>
    <property type="evidence" value="ECO:0007669"/>
    <property type="project" value="InterPro"/>
</dbReference>
<dbReference type="RefSeq" id="WP_118900665.1">
    <property type="nucleotide sequence ID" value="NZ_JBHLWZ010000022.1"/>
</dbReference>
<sequence length="342" mass="38022">MNNKKIRVAIIGLGRLGAIHAKNVAEQNNDFDLIAVCAAEEQLKWAKTQLGISATYTDYRKMIDEEQLDAVFIVGPTALHPEMTIYALNAGLHVFCEKPLGVDLQSVNEMVQTIHSHPKQIFQSGFMRRFDSSYLYAKKMVENGEIGKIIYIRGYGIDPLSGIESFTKFATASDSGGIFLDMNIHDIDLVRWFTGHEPVRTWALANNIAAPELEKINEYETGVAQLEMDDGVIATLVGGRHAAHGYQVELEIMGSNGWIRIGEHPEKNLVTLFTNKGVVRPVVQDFVERFSQAFIDEIKAFAANIKNKTQPEATVEDGLKALKIAKACQKSVDTNQIVDIKL</sequence>
<comment type="caution">
    <text evidence="5">The sequence shown here is derived from an EMBL/GenBank/DDBJ whole genome shotgun (WGS) entry which is preliminary data.</text>
</comment>
<dbReference type="Pfam" id="PF22725">
    <property type="entry name" value="GFO_IDH_MocA_C3"/>
    <property type="match status" value="1"/>
</dbReference>
<feature type="domain" description="Gfo/Idh/MocA-like oxidoreductase N-terminal" evidence="3">
    <location>
        <begin position="6"/>
        <end position="121"/>
    </location>
</feature>
<dbReference type="GO" id="GO:0006740">
    <property type="term" value="P:NADPH regeneration"/>
    <property type="evidence" value="ECO:0007669"/>
    <property type="project" value="TreeGrafter"/>
</dbReference>
<dbReference type="PANTHER" id="PTHR42840">
    <property type="entry name" value="NAD(P)-BINDING ROSSMANN-FOLD SUPERFAMILY PROTEIN-RELATED"/>
    <property type="match status" value="1"/>
</dbReference>
<dbReference type="GO" id="GO:0005737">
    <property type="term" value="C:cytoplasm"/>
    <property type="evidence" value="ECO:0007669"/>
    <property type="project" value="TreeGrafter"/>
</dbReference>
<comment type="similarity">
    <text evidence="1">Belongs to the Gfo/Idh/MocA family.</text>
</comment>
<proteinExistence type="inferred from homology"/>
<dbReference type="AlphaFoldDB" id="A0A3R6YT58"/>
<accession>A0A3R6YT58</accession>
<dbReference type="InterPro" id="IPR000683">
    <property type="entry name" value="Gfo/Idh/MocA-like_OxRdtase_N"/>
</dbReference>
<gene>
    <name evidence="5" type="ORF">DS831_04080</name>
</gene>
<keyword evidence="2" id="KW-0560">Oxidoreductase</keyword>
<dbReference type="Pfam" id="PF01408">
    <property type="entry name" value="GFO_IDH_MocA"/>
    <property type="match status" value="1"/>
</dbReference>
<evidence type="ECO:0000256" key="2">
    <source>
        <dbReference type="ARBA" id="ARBA00023002"/>
    </source>
</evidence>
<dbReference type="InterPro" id="IPR036291">
    <property type="entry name" value="NAD(P)-bd_dom_sf"/>
</dbReference>
<dbReference type="PANTHER" id="PTHR42840:SF3">
    <property type="entry name" value="BINDING ROSSMANN FOLD OXIDOREDUCTASE, PUTATIVE (AFU_ORTHOLOGUE AFUA_2G10240)-RELATED"/>
    <property type="match status" value="1"/>
</dbReference>